<sequence>MAAEAAGGKYRSTVSKSKDPSGLLISVIRTLSTSDDVEDRENEKGRLEEAYEKCDHDLDELIVQHYTELTTAIRTYQSITERITNSRNKIKQVKENLLSCKMLLHCKRDELRKLWIEGIEHKHVLNLLDEIENIKQVPQKLEQCMASKHYLNATDMLVRGHFRSAGGALALVPGMLAFREHITNCPLGVHRPLQKIPGKIVLTLIKGITYEKWKCYFSAQFDLTNFYEHLLFARYCASCGGYRGTKQPYIGRKELWELCQFNSSSLIKDASPVPLIDVTNLPTPRKFLDTSQFSTPGSSSVREINLQDIKEDLESDPEENSTLFMGILIKGLAKLKKIPETVKAIKERLEQELQQIVKRSTTQVADSGYQRGENLTVENQPRLLLELLELLFDKFNAVATAHSVVLGYLQDTVVAPLTQQEDIKLYDMADVWVKIQDVLQVRSFYKYGAILLWNNRLG</sequence>
<feature type="domain" description="Exocyst complex component Sec8 middle helical bundle" evidence="7">
    <location>
        <begin position="317"/>
        <end position="437"/>
    </location>
</feature>
<dbReference type="GO" id="GO:0006893">
    <property type="term" value="P:Golgi to plasma membrane transport"/>
    <property type="evidence" value="ECO:0007669"/>
    <property type="project" value="TreeGrafter"/>
</dbReference>
<dbReference type="GO" id="GO:0006612">
    <property type="term" value="P:protein targeting to membrane"/>
    <property type="evidence" value="ECO:0007669"/>
    <property type="project" value="UniProtKB-UniRule"/>
</dbReference>
<dbReference type="GO" id="GO:0007268">
    <property type="term" value="P:chemical synaptic transmission"/>
    <property type="evidence" value="ECO:0007669"/>
    <property type="project" value="TreeGrafter"/>
</dbReference>
<dbReference type="GO" id="GO:0090522">
    <property type="term" value="P:vesicle tethering involved in exocytosis"/>
    <property type="evidence" value="ECO:0007669"/>
    <property type="project" value="UniProtKB-UniRule"/>
</dbReference>
<dbReference type="GO" id="GO:0015031">
    <property type="term" value="P:protein transport"/>
    <property type="evidence" value="ECO:0007669"/>
    <property type="project" value="UniProtKB-KW"/>
</dbReference>
<evidence type="ECO:0000256" key="1">
    <source>
        <dbReference type="ARBA" id="ARBA00010470"/>
    </source>
</evidence>
<dbReference type="PANTHER" id="PTHR14146">
    <property type="entry name" value="EXOCYST COMPLEX COMPONENT 4"/>
    <property type="match status" value="1"/>
</dbReference>
<dbReference type="InterPro" id="IPR007191">
    <property type="entry name" value="Sec8_exocyst_N"/>
</dbReference>
<organism evidence="8 9">
    <name type="scientific">Leptonychotes weddellii</name>
    <name type="common">Weddell seal</name>
    <name type="synonym">Otaria weddellii</name>
    <dbReference type="NCBI Taxonomy" id="9713"/>
    <lineage>
        <taxon>Eukaryota</taxon>
        <taxon>Metazoa</taxon>
        <taxon>Chordata</taxon>
        <taxon>Craniata</taxon>
        <taxon>Vertebrata</taxon>
        <taxon>Euteleostomi</taxon>
        <taxon>Mammalia</taxon>
        <taxon>Eutheria</taxon>
        <taxon>Laurasiatheria</taxon>
        <taxon>Carnivora</taxon>
        <taxon>Caniformia</taxon>
        <taxon>Pinnipedia</taxon>
        <taxon>Phocidae</taxon>
        <taxon>Monachinae</taxon>
        <taxon>Lobodontini</taxon>
        <taxon>Leptonychotes</taxon>
    </lineage>
</organism>
<dbReference type="KEGG" id="lww:102735429"/>
<feature type="domain" description="Exocyst complex component Sec8 N-terminal" evidence="6">
    <location>
        <begin position="45"/>
        <end position="143"/>
    </location>
</feature>
<evidence type="ECO:0000256" key="2">
    <source>
        <dbReference type="ARBA" id="ARBA00022448"/>
    </source>
</evidence>
<dbReference type="GeneID" id="102735429"/>
<dbReference type="PANTHER" id="PTHR14146:SF0">
    <property type="entry name" value="EXOCYST COMPLEX COMPONENT 4"/>
    <property type="match status" value="1"/>
</dbReference>
<dbReference type="GO" id="GO:0032584">
    <property type="term" value="C:growth cone membrane"/>
    <property type="evidence" value="ECO:0007669"/>
    <property type="project" value="TreeGrafter"/>
</dbReference>
<evidence type="ECO:0000313" key="9">
    <source>
        <dbReference type="RefSeq" id="XP_030874702.1"/>
    </source>
</evidence>
<name>A0A7F8Q072_LEPWE</name>
<evidence type="ECO:0000256" key="4">
    <source>
        <dbReference type="ARBA" id="ARBA00022927"/>
    </source>
</evidence>
<keyword evidence="4 5" id="KW-0653">Protein transport</keyword>
<proteinExistence type="inferred from homology"/>
<evidence type="ECO:0000313" key="8">
    <source>
        <dbReference type="Proteomes" id="UP000245341"/>
    </source>
</evidence>
<dbReference type="AlphaFoldDB" id="A0A7F8Q072"/>
<keyword evidence="8" id="KW-1185">Reference proteome</keyword>
<keyword evidence="2 5" id="KW-0813">Transport</keyword>
<accession>A0A7F8Q072</accession>
<comment type="function">
    <text evidence="5">Component of the exocyst complex involved in the docking of exocytic vesicles with fusion sites on the plasma membrane.</text>
</comment>
<dbReference type="RefSeq" id="XP_030874702.1">
    <property type="nucleotide sequence ID" value="XM_031018842.1"/>
</dbReference>
<dbReference type="GO" id="GO:0000145">
    <property type="term" value="C:exocyst"/>
    <property type="evidence" value="ECO:0007669"/>
    <property type="project" value="UniProtKB-UniRule"/>
</dbReference>
<evidence type="ECO:0000256" key="5">
    <source>
        <dbReference type="RuleBase" id="RU367079"/>
    </source>
</evidence>
<keyword evidence="3 5" id="KW-0268">Exocytosis</keyword>
<reference evidence="9" key="1">
    <citation type="submission" date="2025-08" db="UniProtKB">
        <authorList>
            <consortium name="RefSeq"/>
        </authorList>
    </citation>
    <scope>IDENTIFICATION</scope>
    <source>
        <tissue evidence="9">Liver</tissue>
    </source>
</reference>
<evidence type="ECO:0000259" key="6">
    <source>
        <dbReference type="Pfam" id="PF04048"/>
    </source>
</evidence>
<dbReference type="GO" id="GO:0006904">
    <property type="term" value="P:vesicle docking involved in exocytosis"/>
    <property type="evidence" value="ECO:0007669"/>
    <property type="project" value="InterPro"/>
</dbReference>
<comment type="similarity">
    <text evidence="1 5">Belongs to the SEC8 family.</text>
</comment>
<dbReference type="OrthoDB" id="272977at2759"/>
<evidence type="ECO:0000259" key="7">
    <source>
        <dbReference type="Pfam" id="PF20652"/>
    </source>
</evidence>
<gene>
    <name evidence="9" type="primary">LOC102735429</name>
</gene>
<dbReference type="Proteomes" id="UP000245341">
    <property type="component" value="Unplaced"/>
</dbReference>
<dbReference type="Pfam" id="PF20652">
    <property type="entry name" value="Sec8_C"/>
    <property type="match status" value="1"/>
</dbReference>
<protein>
    <recommendedName>
        <fullName evidence="5">Exocyst complex component Sec8</fullName>
    </recommendedName>
</protein>
<dbReference type="InterPro" id="IPR039682">
    <property type="entry name" value="Sec8/EXOC4"/>
</dbReference>
<evidence type="ECO:0000256" key="3">
    <source>
        <dbReference type="ARBA" id="ARBA00022483"/>
    </source>
</evidence>
<dbReference type="Pfam" id="PF04048">
    <property type="entry name" value="Sec8_N"/>
    <property type="match status" value="1"/>
</dbReference>
<dbReference type="InterPro" id="IPR048630">
    <property type="entry name" value="Sec8_M"/>
</dbReference>
<dbReference type="GO" id="GO:0045202">
    <property type="term" value="C:synapse"/>
    <property type="evidence" value="ECO:0007669"/>
    <property type="project" value="TreeGrafter"/>
</dbReference>